<evidence type="ECO:0000256" key="3">
    <source>
        <dbReference type="HAMAP-Rule" id="MF_00163"/>
    </source>
</evidence>
<dbReference type="KEGG" id="awo:Awo_c21620"/>
<dbReference type="PANTHER" id="PTHR10458">
    <property type="entry name" value="PEPTIDE DEFORMYLASE"/>
    <property type="match status" value="1"/>
</dbReference>
<feature type="binding site" evidence="3">
    <location>
        <position position="88"/>
    </location>
    <ligand>
        <name>Fe cation</name>
        <dbReference type="ChEBI" id="CHEBI:24875"/>
    </ligand>
</feature>
<proteinExistence type="inferred from homology"/>
<evidence type="ECO:0000313" key="4">
    <source>
        <dbReference type="EMBL" id="AFA48937.1"/>
    </source>
</evidence>
<dbReference type="EMBL" id="CP002987">
    <property type="protein sequence ID" value="AFA48937.1"/>
    <property type="molecule type" value="Genomic_DNA"/>
</dbReference>
<dbReference type="NCBIfam" id="NF001159">
    <property type="entry name" value="PRK00150.1-3"/>
    <property type="match status" value="1"/>
</dbReference>
<dbReference type="EC" id="3.5.1.88" evidence="3"/>
<dbReference type="PRINTS" id="PR01576">
    <property type="entry name" value="PDEFORMYLASE"/>
</dbReference>
<dbReference type="SUPFAM" id="SSF56420">
    <property type="entry name" value="Peptide deformylase"/>
    <property type="match status" value="1"/>
</dbReference>
<evidence type="ECO:0000256" key="1">
    <source>
        <dbReference type="ARBA" id="ARBA00010759"/>
    </source>
</evidence>
<dbReference type="Pfam" id="PF01327">
    <property type="entry name" value="Pep_deformylase"/>
    <property type="match status" value="1"/>
</dbReference>
<comment type="cofactor">
    <cofactor evidence="3">
        <name>Fe(2+)</name>
        <dbReference type="ChEBI" id="CHEBI:29033"/>
    </cofactor>
    <text evidence="3">Binds 1 Fe(2+) ion.</text>
</comment>
<dbReference type="eggNOG" id="COG0242">
    <property type="taxonomic scope" value="Bacteria"/>
</dbReference>
<feature type="active site" evidence="3">
    <location>
        <position position="131"/>
    </location>
</feature>
<sequence>MAIRQIRIDDDPILRKKSRLIDEINERVVTLSEDMIETMKQAEGVGLAAPQVGVLKRLFVVDVGDGPMVFINPTILSTEGEAEDEEACLSLPEQSGVVKRPESLVVEATGLDGRVFQLFCSDLLARAVCHETDHLDGILFIDRVEK</sequence>
<name>H6LBI2_ACEWD</name>
<feature type="binding site" evidence="3">
    <location>
        <position position="130"/>
    </location>
    <ligand>
        <name>Fe cation</name>
        <dbReference type="ChEBI" id="CHEBI:24875"/>
    </ligand>
</feature>
<dbReference type="OrthoDB" id="9784988at2"/>
<comment type="function">
    <text evidence="3">Removes the formyl group from the N-terminal Met of newly synthesized proteins. Requires at least a dipeptide for an efficient rate of reaction. N-terminal L-methionine is a prerequisite for activity but the enzyme has broad specificity at other positions.</text>
</comment>
<dbReference type="Proteomes" id="UP000007177">
    <property type="component" value="Chromosome"/>
</dbReference>
<keyword evidence="3" id="KW-0648">Protein biosynthesis</keyword>
<accession>H6LBI2</accession>
<gene>
    <name evidence="3" type="primary">def</name>
    <name evidence="4" type="synonym">def2</name>
    <name evidence="4" type="ordered locus">Awo_c21620</name>
</gene>
<reference evidence="4 5" key="2">
    <citation type="journal article" date="2012" name="PLoS ONE">
        <title>An ancient pathway combining carbon dioxide fixation with the generation and utilization of a sodium ion gradient for ATP synthesis.</title>
        <authorList>
            <person name="Poehlein A."/>
            <person name="Schmidt S."/>
            <person name="Kaster A.K."/>
            <person name="Goenrich M."/>
            <person name="Vollmers J."/>
            <person name="Thurmer A."/>
            <person name="Bertsch J."/>
            <person name="Schuchmann K."/>
            <person name="Voigt B."/>
            <person name="Hecker M."/>
            <person name="Daniel R."/>
            <person name="Thauer R.K."/>
            <person name="Gottschalk G."/>
            <person name="Muller V."/>
        </authorList>
    </citation>
    <scope>NUCLEOTIDE SEQUENCE [LARGE SCALE GENOMIC DNA]</scope>
    <source>
        <strain evidence="5">ATCC 29683 / DSM 1030 / JCM 2381 / KCTC 1655 / WB1</strain>
    </source>
</reference>
<reference evidence="5" key="1">
    <citation type="submission" date="2011-07" db="EMBL/GenBank/DDBJ databases">
        <title>Complete genome sequence of Acetobacterium woodii.</title>
        <authorList>
            <person name="Poehlein A."/>
            <person name="Schmidt S."/>
            <person name="Kaster A.-K."/>
            <person name="Goenrich M."/>
            <person name="Vollmers J."/>
            <person name="Thuermer A."/>
            <person name="Gottschalk G."/>
            <person name="Thauer R.K."/>
            <person name="Daniel R."/>
            <person name="Mueller V."/>
        </authorList>
    </citation>
    <scope>NUCLEOTIDE SEQUENCE [LARGE SCALE GENOMIC DNA]</scope>
    <source>
        <strain evidence="5">ATCC 29683 / DSM 1030 / JCM 2381 / KCTC 1655 / WB1</strain>
    </source>
</reference>
<evidence type="ECO:0000313" key="5">
    <source>
        <dbReference type="Proteomes" id="UP000007177"/>
    </source>
</evidence>
<comment type="catalytic activity">
    <reaction evidence="3">
        <text>N-terminal N-formyl-L-methionyl-[peptide] + H2O = N-terminal L-methionyl-[peptide] + formate</text>
        <dbReference type="Rhea" id="RHEA:24420"/>
        <dbReference type="Rhea" id="RHEA-COMP:10639"/>
        <dbReference type="Rhea" id="RHEA-COMP:10640"/>
        <dbReference type="ChEBI" id="CHEBI:15377"/>
        <dbReference type="ChEBI" id="CHEBI:15740"/>
        <dbReference type="ChEBI" id="CHEBI:49298"/>
        <dbReference type="ChEBI" id="CHEBI:64731"/>
        <dbReference type="EC" id="3.5.1.88"/>
    </reaction>
</comment>
<dbReference type="PIRSF" id="PIRSF004749">
    <property type="entry name" value="Pep_def"/>
    <property type="match status" value="1"/>
</dbReference>
<feature type="binding site" evidence="3">
    <location>
        <position position="134"/>
    </location>
    <ligand>
        <name>Fe cation</name>
        <dbReference type="ChEBI" id="CHEBI:24875"/>
    </ligand>
</feature>
<dbReference type="HAMAP" id="MF_00163">
    <property type="entry name" value="Pep_deformylase"/>
    <property type="match status" value="1"/>
</dbReference>
<protein>
    <recommendedName>
        <fullName evidence="3">Peptide deformylase</fullName>
        <shortName evidence="3">PDF</shortName>
        <ecNumber evidence="3">3.5.1.88</ecNumber>
    </recommendedName>
    <alternativeName>
        <fullName evidence="3">Polypeptide deformylase</fullName>
    </alternativeName>
</protein>
<dbReference type="CDD" id="cd00487">
    <property type="entry name" value="Pep_deformylase"/>
    <property type="match status" value="1"/>
</dbReference>
<dbReference type="STRING" id="931626.Awo_c21620"/>
<dbReference type="InterPro" id="IPR023635">
    <property type="entry name" value="Peptide_deformylase"/>
</dbReference>
<dbReference type="InterPro" id="IPR036821">
    <property type="entry name" value="Peptide_deformylase_sf"/>
</dbReference>
<keyword evidence="5" id="KW-1185">Reference proteome</keyword>
<dbReference type="GO" id="GO:0042586">
    <property type="term" value="F:peptide deformylase activity"/>
    <property type="evidence" value="ECO:0007669"/>
    <property type="project" value="UniProtKB-UniRule"/>
</dbReference>
<organism evidence="4 5">
    <name type="scientific">Acetobacterium woodii (strain ATCC 29683 / DSM 1030 / JCM 2381 / KCTC 1655 / WB1)</name>
    <dbReference type="NCBI Taxonomy" id="931626"/>
    <lineage>
        <taxon>Bacteria</taxon>
        <taxon>Bacillati</taxon>
        <taxon>Bacillota</taxon>
        <taxon>Clostridia</taxon>
        <taxon>Eubacteriales</taxon>
        <taxon>Eubacteriaceae</taxon>
        <taxon>Acetobacterium</taxon>
    </lineage>
</organism>
<comment type="similarity">
    <text evidence="1 3">Belongs to the polypeptide deformylase family.</text>
</comment>
<dbReference type="Gene3D" id="3.90.45.10">
    <property type="entry name" value="Peptide deformylase"/>
    <property type="match status" value="1"/>
</dbReference>
<keyword evidence="3" id="KW-0479">Metal-binding</keyword>
<dbReference type="AlphaFoldDB" id="H6LBI2"/>
<dbReference type="HOGENOM" id="CLU_061901_4_2_9"/>
<dbReference type="PANTHER" id="PTHR10458:SF22">
    <property type="entry name" value="PEPTIDE DEFORMYLASE"/>
    <property type="match status" value="1"/>
</dbReference>
<evidence type="ECO:0000256" key="2">
    <source>
        <dbReference type="ARBA" id="ARBA00023004"/>
    </source>
</evidence>
<dbReference type="RefSeq" id="WP_014356537.1">
    <property type="nucleotide sequence ID" value="NC_016894.1"/>
</dbReference>
<dbReference type="GO" id="GO:0046872">
    <property type="term" value="F:metal ion binding"/>
    <property type="evidence" value="ECO:0007669"/>
    <property type="project" value="UniProtKB-KW"/>
</dbReference>
<keyword evidence="2 3" id="KW-0408">Iron</keyword>
<dbReference type="NCBIfam" id="TIGR00079">
    <property type="entry name" value="pept_deformyl"/>
    <property type="match status" value="1"/>
</dbReference>
<keyword evidence="3 4" id="KW-0378">Hydrolase</keyword>
<dbReference type="GO" id="GO:0006412">
    <property type="term" value="P:translation"/>
    <property type="evidence" value="ECO:0007669"/>
    <property type="project" value="UniProtKB-UniRule"/>
</dbReference>